<dbReference type="EMBL" id="CAJOBH010262648">
    <property type="protein sequence ID" value="CAF5157298.1"/>
    <property type="molecule type" value="Genomic_DNA"/>
</dbReference>
<evidence type="ECO:0000256" key="1">
    <source>
        <dbReference type="SAM" id="MobiDB-lite"/>
    </source>
</evidence>
<feature type="region of interest" description="Disordered" evidence="1">
    <location>
        <begin position="40"/>
        <end position="115"/>
    </location>
</feature>
<reference evidence="2" key="1">
    <citation type="submission" date="2021-02" db="EMBL/GenBank/DDBJ databases">
        <authorList>
            <person name="Nowell W R."/>
        </authorList>
    </citation>
    <scope>NUCLEOTIDE SEQUENCE</scope>
</reference>
<accession>A0A8S3GB99</accession>
<feature type="non-terminal residue" evidence="2">
    <location>
        <position position="115"/>
    </location>
</feature>
<sequence length="115" mass="13549">MEIWLCFSLAYFAVSVVLFLTSRVVNSGWRRRVVRRPSYRSYSYPKSLNDKRKSEIQSHRQQQGSSESSNSSEITAAPPLPPLKSSTRRRHHYRKRHRTADKPDDKAKEKKQEEE</sequence>
<organism evidence="2 3">
    <name type="scientific">Rotaria magnacalcarata</name>
    <dbReference type="NCBI Taxonomy" id="392030"/>
    <lineage>
        <taxon>Eukaryota</taxon>
        <taxon>Metazoa</taxon>
        <taxon>Spiralia</taxon>
        <taxon>Gnathifera</taxon>
        <taxon>Rotifera</taxon>
        <taxon>Eurotatoria</taxon>
        <taxon>Bdelloidea</taxon>
        <taxon>Philodinida</taxon>
        <taxon>Philodinidae</taxon>
        <taxon>Rotaria</taxon>
    </lineage>
</organism>
<feature type="compositionally biased region" description="Basic residues" evidence="1">
    <location>
        <begin position="86"/>
        <end position="99"/>
    </location>
</feature>
<evidence type="ECO:0000313" key="2">
    <source>
        <dbReference type="EMBL" id="CAF5157298.1"/>
    </source>
</evidence>
<comment type="caution">
    <text evidence="2">The sequence shown here is derived from an EMBL/GenBank/DDBJ whole genome shotgun (WGS) entry which is preliminary data.</text>
</comment>
<protein>
    <submittedName>
        <fullName evidence="2">Uncharacterized protein</fullName>
    </submittedName>
</protein>
<dbReference type="Proteomes" id="UP000681967">
    <property type="component" value="Unassembled WGS sequence"/>
</dbReference>
<feature type="compositionally biased region" description="Basic and acidic residues" evidence="1">
    <location>
        <begin position="48"/>
        <end position="58"/>
    </location>
</feature>
<evidence type="ECO:0000313" key="3">
    <source>
        <dbReference type="Proteomes" id="UP000681967"/>
    </source>
</evidence>
<dbReference type="AlphaFoldDB" id="A0A8S3GB99"/>
<proteinExistence type="predicted"/>
<feature type="compositionally biased region" description="Basic and acidic residues" evidence="1">
    <location>
        <begin position="100"/>
        <end position="115"/>
    </location>
</feature>
<gene>
    <name evidence="2" type="ORF">BYL167_LOCUS73702</name>
</gene>
<name>A0A8S3GB99_9BILA</name>